<feature type="transmembrane region" description="Helical" evidence="3">
    <location>
        <begin position="169"/>
        <end position="193"/>
    </location>
</feature>
<evidence type="ECO:0000256" key="1">
    <source>
        <dbReference type="ARBA" id="ARBA00004127"/>
    </source>
</evidence>
<proteinExistence type="predicted"/>
<evidence type="ECO:0000313" key="5">
    <source>
        <dbReference type="Proteomes" id="UP001359559"/>
    </source>
</evidence>
<organism evidence="4 5">
    <name type="scientific">Clitoria ternatea</name>
    <name type="common">Butterfly pea</name>
    <dbReference type="NCBI Taxonomy" id="43366"/>
    <lineage>
        <taxon>Eukaryota</taxon>
        <taxon>Viridiplantae</taxon>
        <taxon>Streptophyta</taxon>
        <taxon>Embryophyta</taxon>
        <taxon>Tracheophyta</taxon>
        <taxon>Spermatophyta</taxon>
        <taxon>Magnoliopsida</taxon>
        <taxon>eudicotyledons</taxon>
        <taxon>Gunneridae</taxon>
        <taxon>Pentapetalae</taxon>
        <taxon>rosids</taxon>
        <taxon>fabids</taxon>
        <taxon>Fabales</taxon>
        <taxon>Fabaceae</taxon>
        <taxon>Papilionoideae</taxon>
        <taxon>50 kb inversion clade</taxon>
        <taxon>NPAAA clade</taxon>
        <taxon>indigoferoid/millettioid clade</taxon>
        <taxon>Phaseoleae</taxon>
        <taxon>Clitoria</taxon>
    </lineage>
</organism>
<accession>A0AAN9IHX4</accession>
<dbReference type="Proteomes" id="UP001359559">
    <property type="component" value="Unassembled WGS sequence"/>
</dbReference>
<sequence>MSYLQDSCGMLNKARRRWRLAYSVINSVRTLISVSTRRVAKNNTINVPNKRWRVAVTAIYSLRAIASLSREVVAQNNHHLLHSPSFVAIHIDPDLFFSDVDTTSCITKLVKHKDLDTLHQLGGIDGIVMSLQTDERKGVNGNHQDISRRQKAFGCNSESHKWRSLENRLINLTTFMSIVGLSVAVFTLINLLVRFFSGHIKSRDGSMIFVVGKTRLSDALASEVGILVSTVAVASSAIPEGLPLAAISSIFIHEFTNTICYIVCSKPL</sequence>
<gene>
    <name evidence="4" type="ORF">RJT34_24326</name>
</gene>
<dbReference type="InterPro" id="IPR023298">
    <property type="entry name" value="ATPase_P-typ_TM_dom_sf"/>
</dbReference>
<dbReference type="EMBL" id="JAYKXN010000006">
    <property type="protein sequence ID" value="KAK7279279.1"/>
    <property type="molecule type" value="Genomic_DNA"/>
</dbReference>
<keyword evidence="3" id="KW-0812">Transmembrane</keyword>
<reference evidence="4 5" key="1">
    <citation type="submission" date="2024-01" db="EMBL/GenBank/DDBJ databases">
        <title>The genomes of 5 underutilized Papilionoideae crops provide insights into root nodulation and disease resistance.</title>
        <authorList>
            <person name="Yuan L."/>
        </authorList>
    </citation>
    <scope>NUCLEOTIDE SEQUENCE [LARGE SCALE GENOMIC DNA]</scope>
    <source>
        <strain evidence="4">LY-2023</strain>
        <tissue evidence="4">Leaf</tissue>
    </source>
</reference>
<dbReference type="GO" id="GO:0005388">
    <property type="term" value="F:P-type calcium transporter activity"/>
    <property type="evidence" value="ECO:0007669"/>
    <property type="project" value="TreeGrafter"/>
</dbReference>
<comment type="subcellular location">
    <subcellularLocation>
        <location evidence="1">Endomembrane system</location>
        <topology evidence="1">Multi-pass membrane protein</topology>
    </subcellularLocation>
</comment>
<keyword evidence="3" id="KW-1133">Transmembrane helix</keyword>
<evidence type="ECO:0000256" key="3">
    <source>
        <dbReference type="SAM" id="Phobius"/>
    </source>
</evidence>
<name>A0AAN9IHX4_CLITE</name>
<evidence type="ECO:0000313" key="4">
    <source>
        <dbReference type="EMBL" id="KAK7279279.1"/>
    </source>
</evidence>
<dbReference type="PANTHER" id="PTHR24093:SF369">
    <property type="entry name" value="CALCIUM-TRANSPORTING ATPASE"/>
    <property type="match status" value="1"/>
</dbReference>
<dbReference type="GO" id="GO:0005886">
    <property type="term" value="C:plasma membrane"/>
    <property type="evidence" value="ECO:0007669"/>
    <property type="project" value="TreeGrafter"/>
</dbReference>
<keyword evidence="3" id="KW-0472">Membrane</keyword>
<keyword evidence="2" id="KW-0460">Magnesium</keyword>
<protein>
    <submittedName>
        <fullName evidence="4">Uncharacterized protein</fullName>
    </submittedName>
</protein>
<dbReference type="SUPFAM" id="SSF81665">
    <property type="entry name" value="Calcium ATPase, transmembrane domain M"/>
    <property type="match status" value="1"/>
</dbReference>
<dbReference type="PANTHER" id="PTHR24093">
    <property type="entry name" value="CATION TRANSPORTING ATPASE"/>
    <property type="match status" value="1"/>
</dbReference>
<dbReference type="AlphaFoldDB" id="A0AAN9IHX4"/>
<keyword evidence="5" id="KW-1185">Reference proteome</keyword>
<evidence type="ECO:0000256" key="2">
    <source>
        <dbReference type="ARBA" id="ARBA00022842"/>
    </source>
</evidence>
<dbReference type="Gene3D" id="1.20.1110.10">
    <property type="entry name" value="Calcium-transporting ATPase, transmembrane domain"/>
    <property type="match status" value="1"/>
</dbReference>
<comment type="caution">
    <text evidence="4">The sequence shown here is derived from an EMBL/GenBank/DDBJ whole genome shotgun (WGS) entry which is preliminary data.</text>
</comment>
<dbReference type="GO" id="GO:0012505">
    <property type="term" value="C:endomembrane system"/>
    <property type="evidence" value="ECO:0007669"/>
    <property type="project" value="UniProtKB-SubCell"/>
</dbReference>